<dbReference type="Gene3D" id="3.40.30.10">
    <property type="entry name" value="Glutaredoxin"/>
    <property type="match status" value="1"/>
</dbReference>
<reference evidence="2 3" key="1">
    <citation type="submission" date="2020-04" db="EMBL/GenBank/DDBJ databases">
        <title>Perkinsus olseni comparative genomics.</title>
        <authorList>
            <person name="Bogema D.R."/>
        </authorList>
    </citation>
    <scope>NUCLEOTIDE SEQUENCE [LARGE SCALE GENOMIC DNA]</scope>
    <source>
        <strain evidence="2">ATCC PRA-205</strain>
    </source>
</reference>
<dbReference type="GO" id="GO:0005634">
    <property type="term" value="C:nucleus"/>
    <property type="evidence" value="ECO:0007669"/>
    <property type="project" value="TreeGrafter"/>
</dbReference>
<dbReference type="GO" id="GO:0004791">
    <property type="term" value="F:thioredoxin-disulfide reductase (NADPH) activity"/>
    <property type="evidence" value="ECO:0007669"/>
    <property type="project" value="TreeGrafter"/>
</dbReference>
<name>A0A7J6RYJ8_PEROL</name>
<dbReference type="SUPFAM" id="SSF52833">
    <property type="entry name" value="Thioredoxin-like"/>
    <property type="match status" value="1"/>
</dbReference>
<dbReference type="InterPro" id="IPR012336">
    <property type="entry name" value="Thioredoxin-like_fold"/>
</dbReference>
<dbReference type="InterPro" id="IPR036249">
    <property type="entry name" value="Thioredoxin-like_sf"/>
</dbReference>
<dbReference type="Proteomes" id="UP000574390">
    <property type="component" value="Unassembled WGS sequence"/>
</dbReference>
<dbReference type="PANTHER" id="PTHR46472:SF1">
    <property type="entry name" value="NUCLEOREDOXIN"/>
    <property type="match status" value="1"/>
</dbReference>
<proteinExistence type="predicted"/>
<evidence type="ECO:0000313" key="2">
    <source>
        <dbReference type="EMBL" id="KAF4725511.1"/>
    </source>
</evidence>
<dbReference type="EMBL" id="JABANM010018807">
    <property type="protein sequence ID" value="KAF4725511.1"/>
    <property type="molecule type" value="Genomic_DNA"/>
</dbReference>
<feature type="domain" description="Thioredoxin-like fold" evidence="1">
    <location>
        <begin position="73"/>
        <end position="102"/>
    </location>
</feature>
<sequence>GGCQPPPLFVARVCDARVELLVVAFAVWTGEGEFPGTSLRRWFRSRPEKYLRRANLPLVNKAGQPAPVPDDQTVVCLYFSAHWCPPCRQFTPMLKQFYQLARSVGMKIE</sequence>
<evidence type="ECO:0000259" key="1">
    <source>
        <dbReference type="Pfam" id="PF13905"/>
    </source>
</evidence>
<accession>A0A7J6RYJ8</accession>
<dbReference type="PANTHER" id="PTHR46472">
    <property type="entry name" value="NUCLEOREDOXIN"/>
    <property type="match status" value="1"/>
</dbReference>
<dbReference type="GO" id="GO:0031397">
    <property type="term" value="P:negative regulation of protein ubiquitination"/>
    <property type="evidence" value="ECO:0007669"/>
    <property type="project" value="TreeGrafter"/>
</dbReference>
<comment type="caution">
    <text evidence="2">The sequence shown here is derived from an EMBL/GenBank/DDBJ whole genome shotgun (WGS) entry which is preliminary data.</text>
</comment>
<dbReference type="GO" id="GO:0030178">
    <property type="term" value="P:negative regulation of Wnt signaling pathway"/>
    <property type="evidence" value="ECO:0007669"/>
    <property type="project" value="TreeGrafter"/>
</dbReference>
<organism evidence="2 3">
    <name type="scientific">Perkinsus olseni</name>
    <name type="common">Perkinsus atlanticus</name>
    <dbReference type="NCBI Taxonomy" id="32597"/>
    <lineage>
        <taxon>Eukaryota</taxon>
        <taxon>Sar</taxon>
        <taxon>Alveolata</taxon>
        <taxon>Perkinsozoa</taxon>
        <taxon>Perkinsea</taxon>
        <taxon>Perkinsida</taxon>
        <taxon>Perkinsidae</taxon>
        <taxon>Perkinsus</taxon>
    </lineage>
</organism>
<feature type="non-terminal residue" evidence="2">
    <location>
        <position position="109"/>
    </location>
</feature>
<gene>
    <name evidence="2" type="primary">NGLY1_3</name>
    <name evidence="2" type="ORF">FOZ62_019348</name>
</gene>
<dbReference type="Pfam" id="PF13905">
    <property type="entry name" value="Thioredoxin_8"/>
    <property type="match status" value="1"/>
</dbReference>
<evidence type="ECO:0000313" key="3">
    <source>
        <dbReference type="Proteomes" id="UP000574390"/>
    </source>
</evidence>
<protein>
    <submittedName>
        <fullName evidence="2">Peptide-N(4)-(N-acetyl-beta-glucosaminyl)asparagine amidase</fullName>
    </submittedName>
</protein>
<dbReference type="AlphaFoldDB" id="A0A7J6RYJ8"/>
<feature type="non-terminal residue" evidence="2">
    <location>
        <position position="1"/>
    </location>
</feature>